<organism evidence="1 2">
    <name type="scientific">Coniophora puteana (strain RWD-64-598)</name>
    <name type="common">Brown rot fungus</name>
    <dbReference type="NCBI Taxonomy" id="741705"/>
    <lineage>
        <taxon>Eukaryota</taxon>
        <taxon>Fungi</taxon>
        <taxon>Dikarya</taxon>
        <taxon>Basidiomycota</taxon>
        <taxon>Agaricomycotina</taxon>
        <taxon>Agaricomycetes</taxon>
        <taxon>Agaricomycetidae</taxon>
        <taxon>Boletales</taxon>
        <taxon>Coniophorineae</taxon>
        <taxon>Coniophoraceae</taxon>
        <taxon>Coniophora</taxon>
    </lineage>
</organism>
<dbReference type="GeneID" id="19208285"/>
<gene>
    <name evidence="1" type="ORF">CONPUDRAFT_63234</name>
</gene>
<dbReference type="OrthoDB" id="3261594at2759"/>
<keyword evidence="2" id="KW-1185">Reference proteome</keyword>
<proteinExistence type="predicted"/>
<comment type="caution">
    <text evidence="1">The sequence shown here is derived from an EMBL/GenBank/DDBJ whole genome shotgun (WGS) entry which is preliminary data.</text>
</comment>
<reference evidence="2" key="1">
    <citation type="journal article" date="2012" name="Science">
        <title>The Paleozoic origin of enzymatic lignin decomposition reconstructed from 31 fungal genomes.</title>
        <authorList>
            <person name="Floudas D."/>
            <person name="Binder M."/>
            <person name="Riley R."/>
            <person name="Barry K."/>
            <person name="Blanchette R.A."/>
            <person name="Henrissat B."/>
            <person name="Martinez A.T."/>
            <person name="Otillar R."/>
            <person name="Spatafora J.W."/>
            <person name="Yadav J.S."/>
            <person name="Aerts A."/>
            <person name="Benoit I."/>
            <person name="Boyd A."/>
            <person name="Carlson A."/>
            <person name="Copeland A."/>
            <person name="Coutinho P.M."/>
            <person name="de Vries R.P."/>
            <person name="Ferreira P."/>
            <person name="Findley K."/>
            <person name="Foster B."/>
            <person name="Gaskell J."/>
            <person name="Glotzer D."/>
            <person name="Gorecki P."/>
            <person name="Heitman J."/>
            <person name="Hesse C."/>
            <person name="Hori C."/>
            <person name="Igarashi K."/>
            <person name="Jurgens J.A."/>
            <person name="Kallen N."/>
            <person name="Kersten P."/>
            <person name="Kohler A."/>
            <person name="Kuees U."/>
            <person name="Kumar T.K.A."/>
            <person name="Kuo A."/>
            <person name="LaButti K."/>
            <person name="Larrondo L.F."/>
            <person name="Lindquist E."/>
            <person name="Ling A."/>
            <person name="Lombard V."/>
            <person name="Lucas S."/>
            <person name="Lundell T."/>
            <person name="Martin R."/>
            <person name="McLaughlin D.J."/>
            <person name="Morgenstern I."/>
            <person name="Morin E."/>
            <person name="Murat C."/>
            <person name="Nagy L.G."/>
            <person name="Nolan M."/>
            <person name="Ohm R.A."/>
            <person name="Patyshakuliyeva A."/>
            <person name="Rokas A."/>
            <person name="Ruiz-Duenas F.J."/>
            <person name="Sabat G."/>
            <person name="Salamov A."/>
            <person name="Samejima M."/>
            <person name="Schmutz J."/>
            <person name="Slot J.C."/>
            <person name="St John F."/>
            <person name="Stenlid J."/>
            <person name="Sun H."/>
            <person name="Sun S."/>
            <person name="Syed K."/>
            <person name="Tsang A."/>
            <person name="Wiebenga A."/>
            <person name="Young D."/>
            <person name="Pisabarro A."/>
            <person name="Eastwood D.C."/>
            <person name="Martin F."/>
            <person name="Cullen D."/>
            <person name="Grigoriev I.V."/>
            <person name="Hibbett D.S."/>
        </authorList>
    </citation>
    <scope>NUCLEOTIDE SEQUENCE [LARGE SCALE GENOMIC DNA]</scope>
    <source>
        <strain evidence="2">RWD-64-598 SS2</strain>
    </source>
</reference>
<feature type="non-terminal residue" evidence="1">
    <location>
        <position position="1"/>
    </location>
</feature>
<name>A0A5M3MDU0_CONPW</name>
<dbReference type="AlphaFoldDB" id="A0A5M3MDU0"/>
<dbReference type="OMA" id="SNCWIVA"/>
<dbReference type="RefSeq" id="XP_007772867.1">
    <property type="nucleotide sequence ID" value="XM_007774677.1"/>
</dbReference>
<dbReference type="EMBL" id="JH711585">
    <property type="protein sequence ID" value="EIW76731.1"/>
    <property type="molecule type" value="Genomic_DNA"/>
</dbReference>
<evidence type="ECO:0000313" key="2">
    <source>
        <dbReference type="Proteomes" id="UP000053558"/>
    </source>
</evidence>
<protein>
    <submittedName>
        <fullName evidence="1">Uncharacterized protein</fullName>
    </submittedName>
</protein>
<dbReference type="Proteomes" id="UP000053558">
    <property type="component" value="Unassembled WGS sequence"/>
</dbReference>
<dbReference type="KEGG" id="cput:CONPUDRAFT_63234"/>
<sequence length="140" mass="15813">SCMGFTGPNAHLTQCTKCHLSLYCPKKPKPGKSVPRLTFTSNPIGLILQAFTRNPTMAQKMRYRTDRTNELRTADPAELETFDDFVKGSQYQQLVDMDIIKDGNPVLMYAADGAQLYEDKQSNCWIVAMVILDISPSERY</sequence>
<evidence type="ECO:0000313" key="1">
    <source>
        <dbReference type="EMBL" id="EIW76731.1"/>
    </source>
</evidence>
<accession>A0A5M3MDU0</accession>